<organism evidence="10 11">
    <name type="scientific">Thermostaphylospora chromogena</name>
    <dbReference type="NCBI Taxonomy" id="35622"/>
    <lineage>
        <taxon>Bacteria</taxon>
        <taxon>Bacillati</taxon>
        <taxon>Actinomycetota</taxon>
        <taxon>Actinomycetes</taxon>
        <taxon>Streptosporangiales</taxon>
        <taxon>Thermomonosporaceae</taxon>
        <taxon>Thermostaphylospora</taxon>
    </lineage>
</organism>
<dbReference type="STRING" id="35622.SAMN04489764_2615"/>
<evidence type="ECO:0000313" key="11">
    <source>
        <dbReference type="Proteomes" id="UP000217103"/>
    </source>
</evidence>
<evidence type="ECO:0000259" key="9">
    <source>
        <dbReference type="PROSITE" id="PS50011"/>
    </source>
</evidence>
<protein>
    <recommendedName>
        <fullName evidence="1">non-specific serine/threonine protein kinase</fullName>
        <ecNumber evidence="1">2.7.11.1</ecNumber>
    </recommendedName>
</protein>
<dbReference type="Pfam" id="PF00069">
    <property type="entry name" value="Pkinase"/>
    <property type="match status" value="1"/>
</dbReference>
<evidence type="ECO:0000256" key="3">
    <source>
        <dbReference type="ARBA" id="ARBA00022679"/>
    </source>
</evidence>
<keyword evidence="11" id="KW-1185">Reference proteome</keyword>
<dbReference type="SMART" id="SM00220">
    <property type="entry name" value="S_TKc"/>
    <property type="match status" value="1"/>
</dbReference>
<dbReference type="RefSeq" id="WP_093259274.1">
    <property type="nucleotide sequence ID" value="NZ_FNKK01000002.1"/>
</dbReference>
<dbReference type="OrthoDB" id="3679634at2"/>
<evidence type="ECO:0000256" key="8">
    <source>
        <dbReference type="SAM" id="MobiDB-lite"/>
    </source>
</evidence>
<dbReference type="InterPro" id="IPR017441">
    <property type="entry name" value="Protein_kinase_ATP_BS"/>
</dbReference>
<dbReference type="CDD" id="cd14014">
    <property type="entry name" value="STKc_PknB_like"/>
    <property type="match status" value="1"/>
</dbReference>
<dbReference type="Gene3D" id="1.10.510.10">
    <property type="entry name" value="Transferase(Phosphotransferase) domain 1"/>
    <property type="match status" value="1"/>
</dbReference>
<dbReference type="EMBL" id="FNKK01000002">
    <property type="protein sequence ID" value="SDQ91777.1"/>
    <property type="molecule type" value="Genomic_DNA"/>
</dbReference>
<feature type="binding site" evidence="7">
    <location>
        <position position="40"/>
    </location>
    <ligand>
        <name>ATP</name>
        <dbReference type="ChEBI" id="CHEBI:30616"/>
    </ligand>
</feature>
<dbReference type="PANTHER" id="PTHR43289">
    <property type="entry name" value="MITOGEN-ACTIVATED PROTEIN KINASE KINASE KINASE 20-RELATED"/>
    <property type="match status" value="1"/>
</dbReference>
<dbReference type="InterPro" id="IPR011009">
    <property type="entry name" value="Kinase-like_dom_sf"/>
</dbReference>
<evidence type="ECO:0000256" key="2">
    <source>
        <dbReference type="ARBA" id="ARBA00022527"/>
    </source>
</evidence>
<keyword evidence="3" id="KW-0808">Transferase</keyword>
<evidence type="ECO:0000256" key="1">
    <source>
        <dbReference type="ARBA" id="ARBA00012513"/>
    </source>
</evidence>
<dbReference type="PROSITE" id="PS50011">
    <property type="entry name" value="PROTEIN_KINASE_DOM"/>
    <property type="match status" value="1"/>
</dbReference>
<evidence type="ECO:0000313" key="10">
    <source>
        <dbReference type="EMBL" id="SDQ91777.1"/>
    </source>
</evidence>
<keyword evidence="2 10" id="KW-0723">Serine/threonine-protein kinase</keyword>
<dbReference type="PROSITE" id="PS00108">
    <property type="entry name" value="PROTEIN_KINASE_ST"/>
    <property type="match status" value="1"/>
</dbReference>
<dbReference type="PANTHER" id="PTHR43289:SF6">
    <property type="entry name" value="SERINE_THREONINE-PROTEIN KINASE NEKL-3"/>
    <property type="match status" value="1"/>
</dbReference>
<dbReference type="InterPro" id="IPR000719">
    <property type="entry name" value="Prot_kinase_dom"/>
</dbReference>
<dbReference type="Proteomes" id="UP000217103">
    <property type="component" value="Unassembled WGS sequence"/>
</dbReference>
<name>A0A1H1ESR3_9ACTN</name>
<feature type="region of interest" description="Disordered" evidence="8">
    <location>
        <begin position="274"/>
        <end position="302"/>
    </location>
</feature>
<dbReference type="GO" id="GO:0005524">
    <property type="term" value="F:ATP binding"/>
    <property type="evidence" value="ECO:0007669"/>
    <property type="project" value="UniProtKB-UniRule"/>
</dbReference>
<keyword evidence="5 10" id="KW-0418">Kinase</keyword>
<dbReference type="EC" id="2.7.11.1" evidence="1"/>
<evidence type="ECO:0000256" key="7">
    <source>
        <dbReference type="PROSITE-ProRule" id="PRU10141"/>
    </source>
</evidence>
<evidence type="ECO:0000256" key="5">
    <source>
        <dbReference type="ARBA" id="ARBA00022777"/>
    </source>
</evidence>
<evidence type="ECO:0000256" key="4">
    <source>
        <dbReference type="ARBA" id="ARBA00022741"/>
    </source>
</evidence>
<accession>A0A1H1ESR3</accession>
<dbReference type="Gene3D" id="3.30.200.20">
    <property type="entry name" value="Phosphorylase Kinase, domain 1"/>
    <property type="match status" value="1"/>
</dbReference>
<dbReference type="GO" id="GO:0004674">
    <property type="term" value="F:protein serine/threonine kinase activity"/>
    <property type="evidence" value="ECO:0007669"/>
    <property type="project" value="UniProtKB-KW"/>
</dbReference>
<dbReference type="AlphaFoldDB" id="A0A1H1ESR3"/>
<keyword evidence="4 7" id="KW-0547">Nucleotide-binding</keyword>
<keyword evidence="6 7" id="KW-0067">ATP-binding</keyword>
<sequence>MIGARRLAGRYRLLNPLGEGGSGTVWLATDDMLGRDVAIKEVRLGPGLDESRRRELCEAAVREANVAARLRHPSIVTVHDVLIEDGRPWLVMELLSGSSLEEMVRERGPLPPHQIARAGVHILAALAVAHAAGVVHRDIKPSNIFLTRTGRAVLTDFGIAAVEGEAAQDRTLHLVGAPAFIAPERLRGEPDGPAGDLWSLAATLYYGVEGVPPHQGRTPVETLRNVVAEPPRPPVRAGPLGSVLIDMLATDPAARPSLRDVAPRLRELTVKRPGTPAFVAPPSTPAPAPSVPAQARRPAVSPRRRTLLTATGMIATLAAIMAGTVVTTNALAADPSPAQSTPTPTRLSEKPGKFGIPVQFCKLLTAEQIKQLLPEAKDLEGKPTNQGGCEWTSPGMAVFIEPVPVFGEPEGVKDQYGTSPRRAHERFLNERNTTIPNGTIVWSWDDIGAERRSARSTGPEPVTGIGEEAFAYHIYDNRSHMKLERSQVVFRVENLVVEAAYTVIDGKRDEKAIRQGAMTLAGWTATALNRMG</sequence>
<gene>
    <name evidence="10" type="ORF">SAMN04489764_2615</name>
</gene>
<feature type="domain" description="Protein kinase" evidence="9">
    <location>
        <begin position="11"/>
        <end position="265"/>
    </location>
</feature>
<proteinExistence type="predicted"/>
<dbReference type="PROSITE" id="PS00107">
    <property type="entry name" value="PROTEIN_KINASE_ATP"/>
    <property type="match status" value="1"/>
</dbReference>
<dbReference type="SUPFAM" id="SSF56112">
    <property type="entry name" value="Protein kinase-like (PK-like)"/>
    <property type="match status" value="1"/>
</dbReference>
<evidence type="ECO:0000256" key="6">
    <source>
        <dbReference type="ARBA" id="ARBA00022840"/>
    </source>
</evidence>
<reference evidence="10 11" key="1">
    <citation type="submission" date="2016-10" db="EMBL/GenBank/DDBJ databases">
        <authorList>
            <person name="de Groot N.N."/>
        </authorList>
    </citation>
    <scope>NUCLEOTIDE SEQUENCE [LARGE SCALE GENOMIC DNA]</scope>
    <source>
        <strain evidence="10 11">DSM 43794</strain>
    </source>
</reference>
<dbReference type="InterPro" id="IPR008271">
    <property type="entry name" value="Ser/Thr_kinase_AS"/>
</dbReference>